<dbReference type="InterPro" id="IPR019405">
    <property type="entry name" value="Lactonase_7-beta_prop"/>
</dbReference>
<evidence type="ECO:0000256" key="2">
    <source>
        <dbReference type="ARBA" id="ARBA00022526"/>
    </source>
</evidence>
<dbReference type="Proteomes" id="UP000188586">
    <property type="component" value="Unassembled WGS sequence"/>
</dbReference>
<proteinExistence type="inferred from homology"/>
<gene>
    <name evidence="3" type="ORF">BOX24_06445</name>
</gene>
<comment type="caution">
    <text evidence="3">The sequence shown here is derived from an EMBL/GenBank/DDBJ whole genome shotgun (WGS) entry which is preliminary data.</text>
</comment>
<dbReference type="PANTHER" id="PTHR30344:SF1">
    <property type="entry name" value="6-PHOSPHOGLUCONOLACTONASE"/>
    <property type="match status" value="1"/>
</dbReference>
<dbReference type="PANTHER" id="PTHR30344">
    <property type="entry name" value="6-PHOSPHOGLUCONOLACTONASE-RELATED"/>
    <property type="match status" value="1"/>
</dbReference>
<dbReference type="InterPro" id="IPR011044">
    <property type="entry name" value="Quino_amine_DH_bsu"/>
</dbReference>
<dbReference type="GO" id="GO:0017057">
    <property type="term" value="F:6-phosphogluconolactonase activity"/>
    <property type="evidence" value="ECO:0007669"/>
    <property type="project" value="TreeGrafter"/>
</dbReference>
<reference evidence="3 4" key="1">
    <citation type="submission" date="2016-11" db="EMBL/GenBank/DDBJ databases">
        <title>Comparative genomics of co-occurring bacteria in distinct bioleaching systems unravels niche-specific adaptation.</title>
        <authorList>
            <person name="Zhang X."/>
            <person name="Liu X."/>
            <person name="Yin H."/>
        </authorList>
    </citation>
    <scope>NUCLEOTIDE SEQUENCE [LARGE SCALE GENOMIC DNA]</scope>
    <source>
        <strain evidence="3 4">DX</strain>
    </source>
</reference>
<dbReference type="AlphaFoldDB" id="A0A1V3SUY8"/>
<keyword evidence="2" id="KW-0119">Carbohydrate metabolism</keyword>
<keyword evidence="2" id="KW-0313">Glucose metabolism</keyword>
<accession>A0A1V3SUY8</accession>
<comment type="similarity">
    <text evidence="1">Belongs to the cycloisomerase 2 family.</text>
</comment>
<evidence type="ECO:0000256" key="1">
    <source>
        <dbReference type="ARBA" id="ARBA00005564"/>
    </source>
</evidence>
<dbReference type="Gene3D" id="2.130.10.10">
    <property type="entry name" value="YVTN repeat-like/Quinoprotein amine dehydrogenase"/>
    <property type="match status" value="2"/>
</dbReference>
<sequence length="318" mass="32694">MDTTISSNSISGGDFKEFATATVSGSTYLYVANMGSNSISEFKVSGTSVTSLGTISTGSYPQCLTVDKSDRFLFVGDSNDGTLGSGDIYSYTINSDGTLTSTGTPAYNASNPVYGISEDETGSYLVAAVVTSGSSWSTVVLTVNANGTLTYSNEQTGLSGGIPFYWAADPSTTHGDFLYSGAWNGSYFYSAVLSGGSVTVTTTTLSGNHLYYPAWIDPTGTWLFMADNNETSLSESLTQYTIGSSGALSAGAGGSIVVNSSSGGYTNALSGYDSNYGLVVFPYGGDVATLSFNSLNGTLSLINSNVATAPGGYMAFVP</sequence>
<evidence type="ECO:0000313" key="4">
    <source>
        <dbReference type="Proteomes" id="UP000188586"/>
    </source>
</evidence>
<dbReference type="InterPro" id="IPR015943">
    <property type="entry name" value="WD40/YVTN_repeat-like_dom_sf"/>
</dbReference>
<dbReference type="GO" id="GO:0006006">
    <property type="term" value="P:glucose metabolic process"/>
    <property type="evidence" value="ECO:0007669"/>
    <property type="project" value="UniProtKB-KW"/>
</dbReference>
<protein>
    <submittedName>
        <fullName evidence="3">Uncharacterized protein</fullName>
    </submittedName>
</protein>
<organism evidence="3 4">
    <name type="scientific">Leptospirillum ferriphilum</name>
    <dbReference type="NCBI Taxonomy" id="178606"/>
    <lineage>
        <taxon>Bacteria</taxon>
        <taxon>Pseudomonadati</taxon>
        <taxon>Nitrospirota</taxon>
        <taxon>Nitrospiria</taxon>
        <taxon>Nitrospirales</taxon>
        <taxon>Nitrospiraceae</taxon>
        <taxon>Leptospirillum</taxon>
    </lineage>
</organism>
<dbReference type="EMBL" id="MPOJ01000011">
    <property type="protein sequence ID" value="OOH72633.1"/>
    <property type="molecule type" value="Genomic_DNA"/>
</dbReference>
<name>A0A1V3SUY8_9BACT</name>
<dbReference type="InterPro" id="IPR050282">
    <property type="entry name" value="Cycloisomerase_2"/>
</dbReference>
<evidence type="ECO:0000313" key="3">
    <source>
        <dbReference type="EMBL" id="OOH72633.1"/>
    </source>
</evidence>
<dbReference type="RefSeq" id="WP_179108896.1">
    <property type="nucleotide sequence ID" value="NZ_MPOJ01000011.1"/>
</dbReference>
<dbReference type="Pfam" id="PF10282">
    <property type="entry name" value="Lactonase"/>
    <property type="match status" value="1"/>
</dbReference>
<dbReference type="SUPFAM" id="SSF50969">
    <property type="entry name" value="YVTN repeat-like/Quinoprotein amine dehydrogenase"/>
    <property type="match status" value="1"/>
</dbReference>